<dbReference type="EMBL" id="MVGT01001051">
    <property type="protein sequence ID" value="OVA14385.1"/>
    <property type="molecule type" value="Genomic_DNA"/>
</dbReference>
<comment type="caution">
    <text evidence="2">The sequence shown here is derived from an EMBL/GenBank/DDBJ whole genome shotgun (WGS) entry which is preliminary data.</text>
</comment>
<proteinExistence type="predicted"/>
<evidence type="ECO:0000313" key="2">
    <source>
        <dbReference type="EMBL" id="OVA14385.1"/>
    </source>
</evidence>
<gene>
    <name evidence="2" type="ORF">BVC80_8551g14</name>
</gene>
<dbReference type="Proteomes" id="UP000195402">
    <property type="component" value="Unassembled WGS sequence"/>
</dbReference>
<feature type="compositionally biased region" description="Basic and acidic residues" evidence="1">
    <location>
        <begin position="25"/>
        <end position="35"/>
    </location>
</feature>
<dbReference type="AlphaFoldDB" id="A0A200QVB3"/>
<sequence>MEKKGEKEARHYPRSSSVSFFQQRRKSEEKKKEEENCCSTLPPCSPPASINWWFHWGCEIGIFPIQSVFKKLGISPFIQLRQASHVVVVEGVEVALPAL</sequence>
<reference evidence="2 3" key="1">
    <citation type="journal article" date="2017" name="Mol. Plant">
        <title>The Genome of Medicinal Plant Macleaya cordata Provides New Insights into Benzylisoquinoline Alkaloids Metabolism.</title>
        <authorList>
            <person name="Liu X."/>
            <person name="Liu Y."/>
            <person name="Huang P."/>
            <person name="Ma Y."/>
            <person name="Qing Z."/>
            <person name="Tang Q."/>
            <person name="Cao H."/>
            <person name="Cheng P."/>
            <person name="Zheng Y."/>
            <person name="Yuan Z."/>
            <person name="Zhou Y."/>
            <person name="Liu J."/>
            <person name="Tang Z."/>
            <person name="Zhuo Y."/>
            <person name="Zhang Y."/>
            <person name="Yu L."/>
            <person name="Huang J."/>
            <person name="Yang P."/>
            <person name="Peng Q."/>
            <person name="Zhang J."/>
            <person name="Jiang W."/>
            <person name="Zhang Z."/>
            <person name="Lin K."/>
            <person name="Ro D.K."/>
            <person name="Chen X."/>
            <person name="Xiong X."/>
            <person name="Shang Y."/>
            <person name="Huang S."/>
            <person name="Zeng J."/>
        </authorList>
    </citation>
    <scope>NUCLEOTIDE SEQUENCE [LARGE SCALE GENOMIC DNA]</scope>
    <source>
        <strain evidence="3">cv. BLH2017</strain>
        <tissue evidence="2">Root</tissue>
    </source>
</reference>
<evidence type="ECO:0000256" key="1">
    <source>
        <dbReference type="SAM" id="MobiDB-lite"/>
    </source>
</evidence>
<feature type="region of interest" description="Disordered" evidence="1">
    <location>
        <begin position="1"/>
        <end position="40"/>
    </location>
</feature>
<feature type="compositionally biased region" description="Basic and acidic residues" evidence="1">
    <location>
        <begin position="1"/>
        <end position="11"/>
    </location>
</feature>
<keyword evidence="3" id="KW-1185">Reference proteome</keyword>
<dbReference type="InParanoid" id="A0A200QVB3"/>
<accession>A0A200QVB3</accession>
<protein>
    <submittedName>
        <fullName evidence="2">Uncharacterized protein</fullName>
    </submittedName>
</protein>
<name>A0A200QVB3_MACCD</name>
<organism evidence="2 3">
    <name type="scientific">Macleaya cordata</name>
    <name type="common">Five-seeded plume-poppy</name>
    <name type="synonym">Bocconia cordata</name>
    <dbReference type="NCBI Taxonomy" id="56857"/>
    <lineage>
        <taxon>Eukaryota</taxon>
        <taxon>Viridiplantae</taxon>
        <taxon>Streptophyta</taxon>
        <taxon>Embryophyta</taxon>
        <taxon>Tracheophyta</taxon>
        <taxon>Spermatophyta</taxon>
        <taxon>Magnoliopsida</taxon>
        <taxon>Ranunculales</taxon>
        <taxon>Papaveraceae</taxon>
        <taxon>Papaveroideae</taxon>
        <taxon>Macleaya</taxon>
    </lineage>
</organism>
<evidence type="ECO:0000313" key="3">
    <source>
        <dbReference type="Proteomes" id="UP000195402"/>
    </source>
</evidence>